<gene>
    <name evidence="2" type="ORF">GCM10011409_03480</name>
</gene>
<keyword evidence="1" id="KW-1133">Transmembrane helix</keyword>
<protein>
    <submittedName>
        <fullName evidence="2">Uncharacterized protein</fullName>
    </submittedName>
</protein>
<keyword evidence="3" id="KW-1185">Reference proteome</keyword>
<feature type="transmembrane region" description="Helical" evidence="1">
    <location>
        <begin position="12"/>
        <end position="32"/>
    </location>
</feature>
<evidence type="ECO:0000256" key="1">
    <source>
        <dbReference type="SAM" id="Phobius"/>
    </source>
</evidence>
<proteinExistence type="predicted"/>
<dbReference type="AlphaFoldDB" id="A0A9W5TUU3"/>
<name>A0A9W5TUU3_9BACI</name>
<organism evidence="2 3">
    <name type="scientific">Lentibacillus populi</name>
    <dbReference type="NCBI Taxonomy" id="1827502"/>
    <lineage>
        <taxon>Bacteria</taxon>
        <taxon>Bacillati</taxon>
        <taxon>Bacillota</taxon>
        <taxon>Bacilli</taxon>
        <taxon>Bacillales</taxon>
        <taxon>Bacillaceae</taxon>
        <taxon>Lentibacillus</taxon>
    </lineage>
</organism>
<dbReference type="Proteomes" id="UP000621492">
    <property type="component" value="Unassembled WGS sequence"/>
</dbReference>
<dbReference type="EMBL" id="BMJD01000001">
    <property type="protein sequence ID" value="GGB29401.1"/>
    <property type="molecule type" value="Genomic_DNA"/>
</dbReference>
<evidence type="ECO:0000313" key="3">
    <source>
        <dbReference type="Proteomes" id="UP000621492"/>
    </source>
</evidence>
<reference evidence="2" key="1">
    <citation type="journal article" date="2014" name="Int. J. Syst. Evol. Microbiol.">
        <title>Complete genome sequence of Corynebacterium casei LMG S-19264T (=DSM 44701T), isolated from a smear-ripened cheese.</title>
        <authorList>
            <consortium name="US DOE Joint Genome Institute (JGI-PGF)"/>
            <person name="Walter F."/>
            <person name="Albersmeier A."/>
            <person name="Kalinowski J."/>
            <person name="Ruckert C."/>
        </authorList>
    </citation>
    <scope>NUCLEOTIDE SEQUENCE</scope>
    <source>
        <strain evidence="2">CGMCC 1.15454</strain>
    </source>
</reference>
<comment type="caution">
    <text evidence="2">The sequence shown here is derived from an EMBL/GenBank/DDBJ whole genome shotgun (WGS) entry which is preliminary data.</text>
</comment>
<evidence type="ECO:0000313" key="2">
    <source>
        <dbReference type="EMBL" id="GGB29401.1"/>
    </source>
</evidence>
<keyword evidence="1" id="KW-0472">Membrane</keyword>
<keyword evidence="1" id="KW-0812">Transmembrane</keyword>
<sequence>MKKQLSFTNNQHGFFLPYVLFITAIVLFVLTVNTNTYKNDIRIIHNHLEQLKIETLVQMGREKFKVETGTHTDERGTVSYSFPPGNVKIIYNRLTPTEYRLFFTVETGEKTYTNINTLQLNEPIEKVYKE</sequence>
<reference evidence="2" key="2">
    <citation type="submission" date="2020-09" db="EMBL/GenBank/DDBJ databases">
        <authorList>
            <person name="Sun Q."/>
            <person name="Zhou Y."/>
        </authorList>
    </citation>
    <scope>NUCLEOTIDE SEQUENCE</scope>
    <source>
        <strain evidence="2">CGMCC 1.15454</strain>
    </source>
</reference>
<dbReference type="RefSeq" id="WP_155554417.1">
    <property type="nucleotide sequence ID" value="NZ_BMJD01000001.1"/>
</dbReference>
<accession>A0A9W5TUU3</accession>